<dbReference type="InterPro" id="IPR036390">
    <property type="entry name" value="WH_DNA-bd_sf"/>
</dbReference>
<protein>
    <submittedName>
        <fullName evidence="1">Rrf2 family transcriptional regulator</fullName>
    </submittedName>
</protein>
<dbReference type="PANTHER" id="PTHR33221">
    <property type="entry name" value="WINGED HELIX-TURN-HELIX TRANSCRIPTIONAL REGULATOR, RRF2 FAMILY"/>
    <property type="match status" value="1"/>
</dbReference>
<reference evidence="2" key="1">
    <citation type="journal article" date="2019" name="Int. J. Syst. Evol. Microbiol.">
        <title>The Global Catalogue of Microorganisms (GCM) 10K type strain sequencing project: providing services to taxonomists for standard genome sequencing and annotation.</title>
        <authorList>
            <consortium name="The Broad Institute Genomics Platform"/>
            <consortium name="The Broad Institute Genome Sequencing Center for Infectious Disease"/>
            <person name="Wu L."/>
            <person name="Ma J."/>
        </authorList>
    </citation>
    <scope>NUCLEOTIDE SEQUENCE [LARGE SCALE GENOMIC DNA]</scope>
    <source>
        <strain evidence="2">KCTC 3950</strain>
    </source>
</reference>
<dbReference type="InterPro" id="IPR030489">
    <property type="entry name" value="TR_Rrf2-type_CS"/>
</dbReference>
<dbReference type="EMBL" id="JBHUME010000008">
    <property type="protein sequence ID" value="MFD2613439.1"/>
    <property type="molecule type" value="Genomic_DNA"/>
</dbReference>
<dbReference type="Gene3D" id="1.10.10.10">
    <property type="entry name" value="Winged helix-like DNA-binding domain superfamily/Winged helix DNA-binding domain"/>
    <property type="match status" value="1"/>
</dbReference>
<dbReference type="InterPro" id="IPR036388">
    <property type="entry name" value="WH-like_DNA-bd_sf"/>
</dbReference>
<dbReference type="SUPFAM" id="SSF46785">
    <property type="entry name" value="Winged helix' DNA-binding domain"/>
    <property type="match status" value="1"/>
</dbReference>
<dbReference type="Pfam" id="PF02082">
    <property type="entry name" value="Rrf2"/>
    <property type="match status" value="1"/>
</dbReference>
<comment type="caution">
    <text evidence="1">The sequence shown here is derived from an EMBL/GenBank/DDBJ whole genome shotgun (WGS) entry which is preliminary data.</text>
</comment>
<dbReference type="InterPro" id="IPR000944">
    <property type="entry name" value="Tscrpt_reg_Rrf2"/>
</dbReference>
<dbReference type="RefSeq" id="WP_377603435.1">
    <property type="nucleotide sequence ID" value="NZ_JBHUME010000008.1"/>
</dbReference>
<evidence type="ECO:0000313" key="2">
    <source>
        <dbReference type="Proteomes" id="UP001597541"/>
    </source>
</evidence>
<organism evidence="1 2">
    <name type="scientific">Paenibacillus gansuensis</name>
    <dbReference type="NCBI Taxonomy" id="306542"/>
    <lineage>
        <taxon>Bacteria</taxon>
        <taxon>Bacillati</taxon>
        <taxon>Bacillota</taxon>
        <taxon>Bacilli</taxon>
        <taxon>Bacillales</taxon>
        <taxon>Paenibacillaceae</taxon>
        <taxon>Paenibacillus</taxon>
    </lineage>
</organism>
<sequence length="163" mass="18469">MSYSIMVEYALHSLVYLIDIPEEESIGIKDLSEVQGLSETYLSKVFGKLSKSGIVTSSPGVKGGYKLAKPPEEISFWDVIEAVEGKKPIYQCKNILKTSLKYRDDEAYTSCTQSNPICTINLAMLEAEEHMREALRKKTLAWLIRELDRVLPEKVRMGSQNYL</sequence>
<proteinExistence type="predicted"/>
<name>A0ABW5PEY4_9BACL</name>
<dbReference type="PANTHER" id="PTHR33221:SF9">
    <property type="entry name" value="RRF2 FAMILY PROTEIN"/>
    <property type="match status" value="1"/>
</dbReference>
<accession>A0ABW5PEY4</accession>
<dbReference type="NCBIfam" id="TIGR00738">
    <property type="entry name" value="rrf2_super"/>
    <property type="match status" value="1"/>
</dbReference>
<keyword evidence="2" id="KW-1185">Reference proteome</keyword>
<dbReference type="PROSITE" id="PS51197">
    <property type="entry name" value="HTH_RRF2_2"/>
    <property type="match status" value="1"/>
</dbReference>
<dbReference type="PROSITE" id="PS01332">
    <property type="entry name" value="HTH_RRF2_1"/>
    <property type="match status" value="1"/>
</dbReference>
<dbReference type="Proteomes" id="UP001597541">
    <property type="component" value="Unassembled WGS sequence"/>
</dbReference>
<evidence type="ECO:0000313" key="1">
    <source>
        <dbReference type="EMBL" id="MFD2613439.1"/>
    </source>
</evidence>
<gene>
    <name evidence="1" type="ORF">ACFSUF_13490</name>
</gene>